<evidence type="ECO:0000313" key="5">
    <source>
        <dbReference type="Proteomes" id="UP000051236"/>
    </source>
</evidence>
<dbReference type="Proteomes" id="UP000051236">
    <property type="component" value="Unassembled WGS sequence"/>
</dbReference>
<dbReference type="STRING" id="1423734.FC83_GL001245"/>
<comment type="caution">
    <text evidence="4">The sequence shown here is derived from an EMBL/GenBank/DDBJ whole genome shotgun (WGS) entry which is preliminary data.</text>
</comment>
<organism evidence="4 5">
    <name type="scientific">Agrilactobacillus composti DSM 18527 = JCM 14202</name>
    <dbReference type="NCBI Taxonomy" id="1423734"/>
    <lineage>
        <taxon>Bacteria</taxon>
        <taxon>Bacillati</taxon>
        <taxon>Bacillota</taxon>
        <taxon>Bacilli</taxon>
        <taxon>Lactobacillales</taxon>
        <taxon>Lactobacillaceae</taxon>
        <taxon>Agrilactobacillus</taxon>
    </lineage>
</organism>
<keyword evidence="5" id="KW-1185">Reference proteome</keyword>
<dbReference type="EMBL" id="AZGA01000016">
    <property type="protein sequence ID" value="KRM35118.1"/>
    <property type="molecule type" value="Genomic_DNA"/>
</dbReference>
<dbReference type="PROSITE" id="PS01031">
    <property type="entry name" value="SHSP"/>
    <property type="match status" value="1"/>
</dbReference>
<dbReference type="Gene3D" id="2.60.40.790">
    <property type="match status" value="1"/>
</dbReference>
<dbReference type="AlphaFoldDB" id="X0PER7"/>
<dbReference type="PANTHER" id="PTHR11527">
    <property type="entry name" value="HEAT-SHOCK PROTEIN 20 FAMILY MEMBER"/>
    <property type="match status" value="1"/>
</dbReference>
<reference evidence="4 5" key="1">
    <citation type="journal article" date="2015" name="Genome Announc.">
        <title>Expanding the biotechnology potential of lactobacilli through comparative genomics of 213 strains and associated genera.</title>
        <authorList>
            <person name="Sun Z."/>
            <person name="Harris H.M."/>
            <person name="McCann A."/>
            <person name="Guo C."/>
            <person name="Argimon S."/>
            <person name="Zhang W."/>
            <person name="Yang X."/>
            <person name="Jeffery I.B."/>
            <person name="Cooney J.C."/>
            <person name="Kagawa T.F."/>
            <person name="Liu W."/>
            <person name="Song Y."/>
            <person name="Salvetti E."/>
            <person name="Wrobel A."/>
            <person name="Rasinkangas P."/>
            <person name="Parkhill J."/>
            <person name="Rea M.C."/>
            <person name="O'Sullivan O."/>
            <person name="Ritari J."/>
            <person name="Douillard F.P."/>
            <person name="Paul Ross R."/>
            <person name="Yang R."/>
            <person name="Briner A.E."/>
            <person name="Felis G.E."/>
            <person name="de Vos W.M."/>
            <person name="Barrangou R."/>
            <person name="Klaenhammer T.R."/>
            <person name="Caufield P.W."/>
            <person name="Cui Y."/>
            <person name="Zhang H."/>
            <person name="O'Toole P.W."/>
        </authorList>
    </citation>
    <scope>NUCLEOTIDE SEQUENCE [LARGE SCALE GENOMIC DNA]</scope>
    <source>
        <strain evidence="4 5">DSM 18527</strain>
    </source>
</reference>
<dbReference type="CDD" id="cd06471">
    <property type="entry name" value="ACD_LpsHSP_like"/>
    <property type="match status" value="1"/>
</dbReference>
<dbReference type="eggNOG" id="COG0071">
    <property type="taxonomic scope" value="Bacteria"/>
</dbReference>
<dbReference type="InterPro" id="IPR008978">
    <property type="entry name" value="HSP20-like_chaperone"/>
</dbReference>
<dbReference type="InterPro" id="IPR002068">
    <property type="entry name" value="A-crystallin/Hsp20_dom"/>
</dbReference>
<sequence>MDFMANNNLPNRPNGFFDDFFGDGFFAPDRRGGRFPRIMKTDISQTDKDYTLKVDLPGFDKKNIHLNYDNGILTVSAQRDEFNDHENQAGELLMQERTTGRVSRSYRVPNVAVDQVKAAYDNGILTVTLPKQSGGNNNEITID</sequence>
<dbReference type="InterPro" id="IPR031107">
    <property type="entry name" value="Small_HSP"/>
</dbReference>
<feature type="domain" description="SHSP" evidence="3">
    <location>
        <begin position="29"/>
        <end position="143"/>
    </location>
</feature>
<dbReference type="Pfam" id="PF00011">
    <property type="entry name" value="HSP20"/>
    <property type="match status" value="1"/>
</dbReference>
<dbReference type="SUPFAM" id="SSF49764">
    <property type="entry name" value="HSP20-like chaperones"/>
    <property type="match status" value="1"/>
</dbReference>
<gene>
    <name evidence="4" type="ORF">FC83_GL001245</name>
</gene>
<evidence type="ECO:0000256" key="2">
    <source>
        <dbReference type="RuleBase" id="RU003616"/>
    </source>
</evidence>
<evidence type="ECO:0000259" key="3">
    <source>
        <dbReference type="PROSITE" id="PS01031"/>
    </source>
</evidence>
<comment type="similarity">
    <text evidence="1 2">Belongs to the small heat shock protein (HSP20) family.</text>
</comment>
<name>X0PER7_9LACO</name>
<accession>X0PER7</accession>
<dbReference type="PATRIC" id="fig|1423734.3.peg.1258"/>
<evidence type="ECO:0000256" key="1">
    <source>
        <dbReference type="PROSITE-ProRule" id="PRU00285"/>
    </source>
</evidence>
<evidence type="ECO:0000313" key="4">
    <source>
        <dbReference type="EMBL" id="KRM35118.1"/>
    </source>
</evidence>
<proteinExistence type="inferred from homology"/>
<protein>
    <recommendedName>
        <fullName evidence="3">SHSP domain-containing protein</fullName>
    </recommendedName>
</protein>